<dbReference type="Proteomes" id="UP001224325">
    <property type="component" value="Chromosome"/>
</dbReference>
<dbReference type="InterPro" id="IPR023393">
    <property type="entry name" value="START-like_dom_sf"/>
</dbReference>
<dbReference type="SUPFAM" id="SSF55961">
    <property type="entry name" value="Bet v1-like"/>
    <property type="match status" value="1"/>
</dbReference>
<accession>A0AAU7EGB0</accession>
<name>A0AAU7EGB0_9FLAO</name>
<keyword evidence="4" id="KW-1185">Reference proteome</keyword>
<dbReference type="CDD" id="cd07814">
    <property type="entry name" value="SRPBCC_CalC_Aha1-like"/>
    <property type="match status" value="1"/>
</dbReference>
<gene>
    <name evidence="3" type="ORF">QLS71_000265</name>
</gene>
<dbReference type="EMBL" id="CP155618">
    <property type="protein sequence ID" value="XBL14471.1"/>
    <property type="molecule type" value="Genomic_DNA"/>
</dbReference>
<dbReference type="Pfam" id="PF08327">
    <property type="entry name" value="AHSA1"/>
    <property type="match status" value="1"/>
</dbReference>
<dbReference type="Gene3D" id="3.30.530.20">
    <property type="match status" value="1"/>
</dbReference>
<feature type="domain" description="Activator of Hsp90 ATPase homologue 1/2-like C-terminal" evidence="2">
    <location>
        <begin position="15"/>
        <end position="140"/>
    </location>
</feature>
<dbReference type="AlphaFoldDB" id="A0AAU7EGB0"/>
<dbReference type="RefSeq" id="WP_308992466.1">
    <property type="nucleotide sequence ID" value="NZ_CP155618.1"/>
</dbReference>
<dbReference type="InterPro" id="IPR013538">
    <property type="entry name" value="ASHA1/2-like_C"/>
</dbReference>
<comment type="similarity">
    <text evidence="1">Belongs to the AHA1 family.</text>
</comment>
<reference evidence="3" key="1">
    <citation type="submission" date="2024-04" db="EMBL/GenBank/DDBJ databases">
        <title>Mariniflexile litorale, isolated from the shallow sediments of the Sea of Japan.</title>
        <authorList>
            <person name="Romanenko L."/>
            <person name="Isaeva M."/>
        </authorList>
    </citation>
    <scope>NUCLEOTIDE SEQUENCE [LARGE SCALE GENOMIC DNA]</scope>
    <source>
        <strain evidence="3">KMM 9835</strain>
    </source>
</reference>
<evidence type="ECO:0000256" key="1">
    <source>
        <dbReference type="ARBA" id="ARBA00006817"/>
    </source>
</evidence>
<evidence type="ECO:0000313" key="4">
    <source>
        <dbReference type="Proteomes" id="UP001224325"/>
    </source>
</evidence>
<sequence length="144" mass="16637">MKHYTYSFSTPKSSNEVFNLLLDVTKWWIGFYEETITGTSQKIGDEFSFHAGGGMHITKQKLVELIPDKKIVWLVTESNLSFLNETDEWNNTKLIFDIQQNSDAETKVQFTHEGLAPQIECYDQCSSAWNQYLEKLEGTLKKIS</sequence>
<organism evidence="3 4">
    <name type="scientific">Mariniflexile litorale</name>
    <dbReference type="NCBI Taxonomy" id="3045158"/>
    <lineage>
        <taxon>Bacteria</taxon>
        <taxon>Pseudomonadati</taxon>
        <taxon>Bacteroidota</taxon>
        <taxon>Flavobacteriia</taxon>
        <taxon>Flavobacteriales</taxon>
        <taxon>Flavobacteriaceae</taxon>
        <taxon>Mariniflexile</taxon>
    </lineage>
</organism>
<proteinExistence type="inferred from homology"/>
<protein>
    <submittedName>
        <fullName evidence="3">SRPBCC domain-containing protein</fullName>
    </submittedName>
</protein>
<evidence type="ECO:0000259" key="2">
    <source>
        <dbReference type="Pfam" id="PF08327"/>
    </source>
</evidence>
<evidence type="ECO:0000313" key="3">
    <source>
        <dbReference type="EMBL" id="XBL14471.1"/>
    </source>
</evidence>
<dbReference type="KEGG" id="mlil:QLS71_000265"/>